<organism evidence="2 3">
    <name type="scientific">Alternaria alternata</name>
    <name type="common">Alternaria rot fungus</name>
    <name type="synonym">Torula alternata</name>
    <dbReference type="NCBI Taxonomy" id="5599"/>
    <lineage>
        <taxon>Eukaryota</taxon>
        <taxon>Fungi</taxon>
        <taxon>Dikarya</taxon>
        <taxon>Ascomycota</taxon>
        <taxon>Pezizomycotina</taxon>
        <taxon>Dothideomycetes</taxon>
        <taxon>Pleosporomycetidae</taxon>
        <taxon>Pleosporales</taxon>
        <taxon>Pleosporineae</taxon>
        <taxon>Pleosporaceae</taxon>
        <taxon>Alternaria</taxon>
        <taxon>Alternaria sect. Alternaria</taxon>
        <taxon>Alternaria alternata complex</taxon>
    </lineage>
</organism>
<name>A0A177E0J1_ALTAL</name>
<evidence type="ECO:0000313" key="3">
    <source>
        <dbReference type="Proteomes" id="UP000077248"/>
    </source>
</evidence>
<sequence>MPQPTITDPQHLAFPSLSSSLPLKPPRDHSARAVQPSLAMHSRSIFPRLRPKLSSHHLLFFLVSYVTHLDHEATWPEPVYVWDPVQKDYQSAYRVSETIQEW</sequence>
<dbReference type="KEGG" id="aalt:CC77DRAFT_1016244"/>
<feature type="region of interest" description="Disordered" evidence="1">
    <location>
        <begin position="1"/>
        <end position="35"/>
    </location>
</feature>
<dbReference type="Proteomes" id="UP000077248">
    <property type="component" value="Unassembled WGS sequence"/>
</dbReference>
<reference evidence="2 3" key="1">
    <citation type="submission" date="2016-05" db="EMBL/GenBank/DDBJ databases">
        <title>Comparative analysis of secretome profiles of manganese(II)-oxidizing ascomycete fungi.</title>
        <authorList>
            <consortium name="DOE Joint Genome Institute"/>
            <person name="Zeiner C.A."/>
            <person name="Purvine S.O."/>
            <person name="Zink E.M."/>
            <person name="Wu S."/>
            <person name="Pasa-Tolic L."/>
            <person name="Chaput D.L."/>
            <person name="Haridas S."/>
            <person name="Grigoriev I.V."/>
            <person name="Santelli C.M."/>
            <person name="Hansel C.M."/>
        </authorList>
    </citation>
    <scope>NUCLEOTIDE SEQUENCE [LARGE SCALE GENOMIC DNA]</scope>
    <source>
        <strain evidence="2 3">SRC1lrK2f</strain>
    </source>
</reference>
<dbReference type="RefSeq" id="XP_018390699.1">
    <property type="nucleotide sequence ID" value="XM_018524185.1"/>
</dbReference>
<proteinExistence type="predicted"/>
<dbReference type="GeneID" id="29109779"/>
<keyword evidence="3" id="KW-1185">Reference proteome</keyword>
<protein>
    <submittedName>
        <fullName evidence="2">Uncharacterized protein</fullName>
    </submittedName>
</protein>
<dbReference type="VEuPathDB" id="FungiDB:CC77DRAFT_1016244"/>
<dbReference type="AlphaFoldDB" id="A0A177E0J1"/>
<evidence type="ECO:0000313" key="2">
    <source>
        <dbReference type="EMBL" id="OAG25278.1"/>
    </source>
</evidence>
<accession>A0A177E0J1</accession>
<gene>
    <name evidence="2" type="ORF">CC77DRAFT_1016244</name>
</gene>
<evidence type="ECO:0000256" key="1">
    <source>
        <dbReference type="SAM" id="MobiDB-lite"/>
    </source>
</evidence>
<dbReference type="EMBL" id="KV441470">
    <property type="protein sequence ID" value="OAG25278.1"/>
    <property type="molecule type" value="Genomic_DNA"/>
</dbReference>